<dbReference type="Pfam" id="PF00501">
    <property type="entry name" value="AMP-binding"/>
    <property type="match status" value="1"/>
</dbReference>
<evidence type="ECO:0000313" key="3">
    <source>
        <dbReference type="Proteomes" id="UP000283479"/>
    </source>
</evidence>
<accession>A0A3S3A7Y0</accession>
<dbReference type="Gene3D" id="3.40.50.12780">
    <property type="entry name" value="N-terminal domain of ligase-like"/>
    <property type="match status" value="1"/>
</dbReference>
<evidence type="ECO:0000259" key="1">
    <source>
        <dbReference type="Pfam" id="PF00501"/>
    </source>
</evidence>
<dbReference type="AlphaFoldDB" id="A0A3S3A7Y0"/>
<dbReference type="PANTHER" id="PTHR43767:SF1">
    <property type="entry name" value="NONRIBOSOMAL PEPTIDE SYNTHASE PES1 (EUROFUNG)-RELATED"/>
    <property type="match status" value="1"/>
</dbReference>
<dbReference type="OrthoDB" id="812569at2"/>
<comment type="caution">
    <text evidence="2">The sequence shown here is derived from an EMBL/GenBank/DDBJ whole genome shotgun (WGS) entry which is preliminary data.</text>
</comment>
<dbReference type="SUPFAM" id="SSF56801">
    <property type="entry name" value="Acetyl-CoA synthetase-like"/>
    <property type="match status" value="1"/>
</dbReference>
<dbReference type="Proteomes" id="UP000283479">
    <property type="component" value="Unassembled WGS sequence"/>
</dbReference>
<dbReference type="RefSeq" id="WP_127951701.1">
    <property type="nucleotide sequence ID" value="NZ_RKLO01000002.1"/>
</dbReference>
<feature type="domain" description="AMP-dependent synthetase/ligase" evidence="1">
    <location>
        <begin position="15"/>
        <end position="402"/>
    </location>
</feature>
<organism evidence="2 3">
    <name type="scientific">Rhodococcus xishaensis</name>
    <dbReference type="NCBI Taxonomy" id="2487364"/>
    <lineage>
        <taxon>Bacteria</taxon>
        <taxon>Bacillati</taxon>
        <taxon>Actinomycetota</taxon>
        <taxon>Actinomycetes</taxon>
        <taxon>Mycobacteriales</taxon>
        <taxon>Nocardiaceae</taxon>
        <taxon>Rhodococcus</taxon>
    </lineage>
</organism>
<protein>
    <submittedName>
        <fullName evidence="2">Peptide synthase</fullName>
    </submittedName>
</protein>
<dbReference type="PROSITE" id="PS00455">
    <property type="entry name" value="AMP_BINDING"/>
    <property type="match status" value="1"/>
</dbReference>
<name>A0A3S3A7Y0_9NOCA</name>
<keyword evidence="3" id="KW-1185">Reference proteome</keyword>
<dbReference type="InterPro" id="IPR020845">
    <property type="entry name" value="AMP-binding_CS"/>
</dbReference>
<reference evidence="2 3" key="1">
    <citation type="submission" date="2018-11" db="EMBL/GenBank/DDBJ databases">
        <title>Rhodococcus spongicola sp. nov. and Rhodococcus xishaensis sp. nov. from marine sponges.</title>
        <authorList>
            <person name="Li L."/>
            <person name="Lin H.W."/>
        </authorList>
    </citation>
    <scope>NUCLEOTIDE SEQUENCE [LARGE SCALE GENOMIC DNA]</scope>
    <source>
        <strain evidence="2 3">LHW51113</strain>
    </source>
</reference>
<sequence length="555" mass="59800">MTAPGLTSWHDRLPDTARRRPDAAAVTFADGSNTALPDYKDLTFAELDSWSDALAEQFAADGISDGTRTIVLVNPGPELYAILFGLFKAGAVPVVIDPGMGLRPMLRCLAAVDPQAFIGIPQAHAVRVLFRRVFRNVRATVTVGRRWAWGGRTLSATGRTPNRPAQPRKPVPAADDLLMIAFTTGSTGPAKAVELTHGNLEAMLAQTQSMTEATEDETALVTLPMFGMLYLLLGARIVLPPLIPSQVGDTDPLHVVNAINRFDVATLFASPAVLGPLLEHARTHKWTMPSVRAVFSGGAPVPDSVITGLRDVLPDESQVHAGYGATEAIPISSIESRELLTGLNERARVGDGTCIGRPVDGVEVRVIAAVDDPLPRWSQVQPLDGGVGEVVVHGPNVSTRYFWPAVANLTGKISDGDQVWHRTGDLGWIDPDGRIWFCGRKSQRVHTESGVLYPVQVEQIFSAVEGVARTALVGVGARPHQRPVLCVELVSGADRDATIEAVRARATENPLTAGIDAVLIHPRFPVDIRHNAKIGREQLAVWATTELDRHQEVTR</sequence>
<dbReference type="InterPro" id="IPR000873">
    <property type="entry name" value="AMP-dep_synth/lig_dom"/>
</dbReference>
<evidence type="ECO:0000313" key="2">
    <source>
        <dbReference type="EMBL" id="RVW04084.1"/>
    </source>
</evidence>
<dbReference type="InterPro" id="IPR042099">
    <property type="entry name" value="ANL_N_sf"/>
</dbReference>
<proteinExistence type="predicted"/>
<dbReference type="NCBIfam" id="NF006754">
    <property type="entry name" value="PRK09274.1"/>
    <property type="match status" value="1"/>
</dbReference>
<dbReference type="EMBL" id="RKLO01000002">
    <property type="protein sequence ID" value="RVW04084.1"/>
    <property type="molecule type" value="Genomic_DNA"/>
</dbReference>
<dbReference type="InterPro" id="IPR050237">
    <property type="entry name" value="ATP-dep_AMP-bd_enzyme"/>
</dbReference>
<dbReference type="PANTHER" id="PTHR43767">
    <property type="entry name" value="LONG-CHAIN-FATTY-ACID--COA LIGASE"/>
    <property type="match status" value="1"/>
</dbReference>
<gene>
    <name evidence="2" type="ORF">EGT50_06260</name>
</gene>